<evidence type="ECO:0000256" key="1">
    <source>
        <dbReference type="SAM" id="MobiDB-lite"/>
    </source>
</evidence>
<dbReference type="Proteomes" id="UP000002009">
    <property type="component" value="Chromosome 12"/>
</dbReference>
<dbReference type="GeneID" id="8247956"/>
<evidence type="ECO:0000256" key="2">
    <source>
        <dbReference type="SAM" id="Phobius"/>
    </source>
</evidence>
<protein>
    <recommendedName>
        <fullName evidence="5">TLC domain-containing protein</fullName>
    </recommendedName>
</protein>
<accession>C1FJC1</accession>
<keyword evidence="4" id="KW-1185">Reference proteome</keyword>
<keyword evidence="2" id="KW-0812">Transmembrane</keyword>
<evidence type="ECO:0000313" key="3">
    <source>
        <dbReference type="EMBL" id="ACO70328.1"/>
    </source>
</evidence>
<dbReference type="RefSeq" id="XP_002509070.1">
    <property type="nucleotide sequence ID" value="XM_002509024.1"/>
</dbReference>
<dbReference type="Gene3D" id="3.30.360.10">
    <property type="entry name" value="Dihydrodipicolinate Reductase, domain 2"/>
    <property type="match status" value="1"/>
</dbReference>
<evidence type="ECO:0008006" key="5">
    <source>
        <dbReference type="Google" id="ProtNLM"/>
    </source>
</evidence>
<dbReference type="AlphaFoldDB" id="C1FJC1"/>
<dbReference type="InParanoid" id="C1FJC1"/>
<dbReference type="InterPro" id="IPR014953">
    <property type="entry name" value="DUF1824"/>
</dbReference>
<dbReference type="KEGG" id="mis:MICPUN_103416"/>
<keyword evidence="2" id="KW-0472">Membrane</keyword>
<keyword evidence="2" id="KW-1133">Transmembrane helix</keyword>
<feature type="compositionally biased region" description="Low complexity" evidence="1">
    <location>
        <begin position="1"/>
        <end position="19"/>
    </location>
</feature>
<feature type="transmembrane region" description="Helical" evidence="2">
    <location>
        <begin position="347"/>
        <end position="366"/>
    </location>
</feature>
<dbReference type="Pfam" id="PF08854">
    <property type="entry name" value="DUF1824"/>
    <property type="match status" value="1"/>
</dbReference>
<gene>
    <name evidence="3" type="ORF">MICPUN_103416</name>
</gene>
<dbReference type="eggNOG" id="ENOG502S97V">
    <property type="taxonomic scope" value="Eukaryota"/>
</dbReference>
<organism evidence="3 4">
    <name type="scientific">Micromonas commoda (strain RCC299 / NOUM17 / CCMP2709)</name>
    <name type="common">Picoplanktonic green alga</name>
    <dbReference type="NCBI Taxonomy" id="296587"/>
    <lineage>
        <taxon>Eukaryota</taxon>
        <taxon>Viridiplantae</taxon>
        <taxon>Chlorophyta</taxon>
        <taxon>Mamiellophyceae</taxon>
        <taxon>Mamiellales</taxon>
        <taxon>Mamiellaceae</taxon>
        <taxon>Micromonas</taxon>
    </lineage>
</organism>
<proteinExistence type="predicted"/>
<evidence type="ECO:0000313" key="4">
    <source>
        <dbReference type="Proteomes" id="UP000002009"/>
    </source>
</evidence>
<dbReference type="SUPFAM" id="SSF160532">
    <property type="entry name" value="Ava3019-like"/>
    <property type="match status" value="1"/>
</dbReference>
<sequence length="506" mass="54719">MMATASASVASAARAQPSRSSRKQGRRAIRVYATSDDDSKVETKEKFTNAGAFKALDTLGADAKSKSKSPFGGGGGVASSSSSDPFATRLGFVPAVPAGPPAGFIADGVDRASLPPKNDADRLLNRFDRDQRSGSLAPESTPEGSPWCTHPPLRASCRALAASSSRVMMGICAPDAENGLLALKAWTADLGLPRGRLHGLDVDGAPVDPPPGPVFIKYNSDSGDAFLSGYGGEYRGVLFTPELGDGAFRQYGYLPLDLPKGGESLPNSRKIVEGVPLYLFFVAMLFQLFVYPHFAWSAWRFTGYDERWFSQGWGSDPMGEAKQHERVWLYAMFGFMMKDMWIFRNDVLFFLHHGIALAGVLVFFTVPAGLGQFLVGGTVLEMGNLTYNIVLLRGKDSGPHVSPTVKHLAEVLYAVGMGVSNYVGMRMFLTFTQYEGLKGTNWPWGLGVMWFALIAGRSHVHLSRSWPYFAERLGGKGKGTVDQAPAVAEVRVTRASNKLRVNPARG</sequence>
<dbReference type="EMBL" id="CP001577">
    <property type="protein sequence ID" value="ACO70328.1"/>
    <property type="molecule type" value="Genomic_DNA"/>
</dbReference>
<reference evidence="3 4" key="1">
    <citation type="journal article" date="2009" name="Science">
        <title>Green evolution and dynamic adaptations revealed by genomes of the marine picoeukaryotes Micromonas.</title>
        <authorList>
            <person name="Worden A.Z."/>
            <person name="Lee J.H."/>
            <person name="Mock T."/>
            <person name="Rouze P."/>
            <person name="Simmons M.P."/>
            <person name="Aerts A.L."/>
            <person name="Allen A.E."/>
            <person name="Cuvelier M.L."/>
            <person name="Derelle E."/>
            <person name="Everett M.V."/>
            <person name="Foulon E."/>
            <person name="Grimwood J."/>
            <person name="Gundlach H."/>
            <person name="Henrissat B."/>
            <person name="Napoli C."/>
            <person name="McDonald S.M."/>
            <person name="Parker M.S."/>
            <person name="Rombauts S."/>
            <person name="Salamov A."/>
            <person name="Von Dassow P."/>
            <person name="Badger J.H."/>
            <person name="Coutinho P.M."/>
            <person name="Demir E."/>
            <person name="Dubchak I."/>
            <person name="Gentemann C."/>
            <person name="Eikrem W."/>
            <person name="Gready J.E."/>
            <person name="John U."/>
            <person name="Lanier W."/>
            <person name="Lindquist E.A."/>
            <person name="Lucas S."/>
            <person name="Mayer K.F."/>
            <person name="Moreau H."/>
            <person name="Not F."/>
            <person name="Otillar R."/>
            <person name="Panaud O."/>
            <person name="Pangilinan J."/>
            <person name="Paulsen I."/>
            <person name="Piegu B."/>
            <person name="Poliakov A."/>
            <person name="Robbens S."/>
            <person name="Schmutz J."/>
            <person name="Toulza E."/>
            <person name="Wyss T."/>
            <person name="Zelensky A."/>
            <person name="Zhou K."/>
            <person name="Armbrust E.V."/>
            <person name="Bhattacharya D."/>
            <person name="Goodenough U.W."/>
            <person name="Van de Peer Y."/>
            <person name="Grigoriev I.V."/>
        </authorList>
    </citation>
    <scope>NUCLEOTIDE SEQUENCE [LARGE SCALE GENOMIC DNA]</scope>
    <source>
        <strain evidence="4">RCC299 / NOUM17</strain>
    </source>
</reference>
<feature type="transmembrane region" description="Helical" evidence="2">
    <location>
        <begin position="277"/>
        <end position="299"/>
    </location>
</feature>
<name>C1FJC1_MICCC</name>
<dbReference type="OrthoDB" id="39680at2759"/>
<feature type="region of interest" description="Disordered" evidence="1">
    <location>
        <begin position="1"/>
        <end position="28"/>
    </location>
</feature>